<proteinExistence type="predicted"/>
<protein>
    <recommendedName>
        <fullName evidence="4">Intersectin-EH binding protein Ibp1</fullName>
    </recommendedName>
</protein>
<evidence type="ECO:0000313" key="3">
    <source>
        <dbReference type="Proteomes" id="UP000323876"/>
    </source>
</evidence>
<keyword evidence="1" id="KW-0732">Signal</keyword>
<evidence type="ECO:0000313" key="2">
    <source>
        <dbReference type="EMBL" id="KAA8888054.1"/>
    </source>
</evidence>
<gene>
    <name evidence="2" type="ORF">F3087_13330</name>
</gene>
<comment type="caution">
    <text evidence="2">The sequence shown here is derived from an EMBL/GenBank/DDBJ whole genome shotgun (WGS) entry which is preliminary data.</text>
</comment>
<dbReference type="EMBL" id="VXLC01000004">
    <property type="protein sequence ID" value="KAA8888054.1"/>
    <property type="molecule type" value="Genomic_DNA"/>
</dbReference>
<feature type="chain" id="PRO_5024419312" description="Intersectin-EH binding protein Ibp1" evidence="1">
    <location>
        <begin position="29"/>
        <end position="126"/>
    </location>
</feature>
<feature type="signal peptide" evidence="1">
    <location>
        <begin position="1"/>
        <end position="28"/>
    </location>
</feature>
<sequence>MNVVQIKASTLAIGLVAVSLTTLGVVHAQEFAPGVNCEGLSCTNDSDEPYVVSGVVNCLTNPANIPAMPGQPPAAPTPYTNPMSVVVNPHSTMALTPLCRGGDSMTGAAITGVAPGSVLPPSGSAG</sequence>
<evidence type="ECO:0000256" key="1">
    <source>
        <dbReference type="SAM" id="SignalP"/>
    </source>
</evidence>
<dbReference type="OrthoDB" id="4571321at2"/>
<name>A0A5N0EIG3_9NOCA</name>
<dbReference type="AlphaFoldDB" id="A0A5N0EIG3"/>
<reference evidence="2 3" key="1">
    <citation type="submission" date="2019-09" db="EMBL/GenBank/DDBJ databases">
        <authorList>
            <person name="Wang X."/>
        </authorList>
    </citation>
    <scope>NUCLEOTIDE SEQUENCE [LARGE SCALE GENOMIC DNA]</scope>
    <source>
        <strain evidence="2 3">CICC 11023</strain>
    </source>
</reference>
<organism evidence="2 3">
    <name type="scientific">Nocardia colli</name>
    <dbReference type="NCBI Taxonomy" id="2545717"/>
    <lineage>
        <taxon>Bacteria</taxon>
        <taxon>Bacillati</taxon>
        <taxon>Actinomycetota</taxon>
        <taxon>Actinomycetes</taxon>
        <taxon>Mycobacteriales</taxon>
        <taxon>Nocardiaceae</taxon>
        <taxon>Nocardia</taxon>
    </lineage>
</organism>
<accession>A0A5N0EIG3</accession>
<dbReference type="RefSeq" id="WP_150402224.1">
    <property type="nucleotide sequence ID" value="NZ_VXLC01000004.1"/>
</dbReference>
<evidence type="ECO:0008006" key="4">
    <source>
        <dbReference type="Google" id="ProtNLM"/>
    </source>
</evidence>
<dbReference type="Proteomes" id="UP000323876">
    <property type="component" value="Unassembled WGS sequence"/>
</dbReference>
<keyword evidence="3" id="KW-1185">Reference proteome</keyword>